<proteinExistence type="predicted"/>
<sequence length="422" mass="48300">MDYSPTPNKVKPQYAFLDNSIELGRSAAAPRAFRGSPLKNQKDTETFHQKQKQFYNKYTDLGGTPDILKEKQRARAGQNYTDTTSRLFKNISNKVPVDDVVKINSNMIEKIIRENENLKNELKESRREIELLNQFAKGAKEKIIKYKDQNDVLIADVEKLKCENLELEKKLKLSTPPESPKYNFDPNDVQDIFGSNEKASETPIVEEINNNSNNTGVAATSKIEERIINLEGEVSKINANQDEKFEYIKNEIEFLKNLSLQMNEKPNEDPSKEGTESDIPKEDDLIVKESLELKQLQEQVDLFTKKLQLREENKLKKYTLNKELEKLAQQLQQDEVPNKDVQEPIVQEEVHTPINQTSPSSSTKTSKPSSHKKTSSVRERLSSECKVCDKAPETPQETTANDNAKPAREHVPSFKIGDTVWY</sequence>
<feature type="coiled-coil region" evidence="1">
    <location>
        <begin position="101"/>
        <end position="170"/>
    </location>
</feature>
<keyword evidence="1" id="KW-0175">Coiled coil</keyword>
<evidence type="ECO:0000313" key="3">
    <source>
        <dbReference type="EMBL" id="ODQ61634.1"/>
    </source>
</evidence>
<reference evidence="3 4" key="1">
    <citation type="journal article" date="2016" name="Proc. Natl. Acad. Sci. U.S.A.">
        <title>Comparative genomics of biotechnologically important yeasts.</title>
        <authorList>
            <person name="Riley R."/>
            <person name="Haridas S."/>
            <person name="Wolfe K.H."/>
            <person name="Lopes M.R."/>
            <person name="Hittinger C.T."/>
            <person name="Goeker M."/>
            <person name="Salamov A.A."/>
            <person name="Wisecaver J.H."/>
            <person name="Long T.M."/>
            <person name="Calvey C.H."/>
            <person name="Aerts A.L."/>
            <person name="Barry K.W."/>
            <person name="Choi C."/>
            <person name="Clum A."/>
            <person name="Coughlan A.Y."/>
            <person name="Deshpande S."/>
            <person name="Douglass A.P."/>
            <person name="Hanson S.J."/>
            <person name="Klenk H.-P."/>
            <person name="LaButti K.M."/>
            <person name="Lapidus A."/>
            <person name="Lindquist E.A."/>
            <person name="Lipzen A.M."/>
            <person name="Meier-Kolthoff J.P."/>
            <person name="Ohm R.A."/>
            <person name="Otillar R.P."/>
            <person name="Pangilinan J.L."/>
            <person name="Peng Y."/>
            <person name="Rokas A."/>
            <person name="Rosa C.A."/>
            <person name="Scheuner C."/>
            <person name="Sibirny A.A."/>
            <person name="Slot J.C."/>
            <person name="Stielow J.B."/>
            <person name="Sun H."/>
            <person name="Kurtzman C.P."/>
            <person name="Blackwell M."/>
            <person name="Grigoriev I.V."/>
            <person name="Jeffries T.W."/>
        </authorList>
    </citation>
    <scope>NUCLEOTIDE SEQUENCE [LARGE SCALE GENOMIC DNA]</scope>
    <source>
        <strain evidence="4">ATCC 58044 / CBS 1984 / NCYC 433 / NRRL Y-366-8</strain>
    </source>
</reference>
<dbReference type="EMBL" id="KV454208">
    <property type="protein sequence ID" value="ODQ61634.1"/>
    <property type="molecule type" value="Genomic_DNA"/>
</dbReference>
<dbReference type="Proteomes" id="UP000094112">
    <property type="component" value="Unassembled WGS sequence"/>
</dbReference>
<gene>
    <name evidence="3" type="ORF">WICANDRAFT_102531</name>
</gene>
<evidence type="ECO:0008006" key="5">
    <source>
        <dbReference type="Google" id="ProtNLM"/>
    </source>
</evidence>
<keyword evidence="4" id="KW-1185">Reference proteome</keyword>
<feature type="region of interest" description="Disordered" evidence="2">
    <location>
        <begin position="331"/>
        <end position="422"/>
    </location>
</feature>
<dbReference type="RefSeq" id="XP_019040841.1">
    <property type="nucleotide sequence ID" value="XM_019180357.1"/>
</dbReference>
<feature type="compositionally biased region" description="Low complexity" evidence="2">
    <location>
        <begin position="357"/>
        <end position="368"/>
    </location>
</feature>
<accession>A0A1E3P8U1</accession>
<dbReference type="OrthoDB" id="4061426at2759"/>
<protein>
    <recommendedName>
        <fullName evidence="5">Spindle pole body component SPC42</fullName>
    </recommendedName>
</protein>
<evidence type="ECO:0000256" key="1">
    <source>
        <dbReference type="SAM" id="Coils"/>
    </source>
</evidence>
<evidence type="ECO:0000256" key="2">
    <source>
        <dbReference type="SAM" id="MobiDB-lite"/>
    </source>
</evidence>
<evidence type="ECO:0000313" key="4">
    <source>
        <dbReference type="Proteomes" id="UP000094112"/>
    </source>
</evidence>
<feature type="compositionally biased region" description="Basic and acidic residues" evidence="2">
    <location>
        <begin position="376"/>
        <end position="392"/>
    </location>
</feature>
<organism evidence="3 4">
    <name type="scientific">Wickerhamomyces anomalus (strain ATCC 58044 / CBS 1984 / NCYC 433 / NRRL Y-366-8)</name>
    <name type="common">Yeast</name>
    <name type="synonym">Hansenula anomala</name>
    <dbReference type="NCBI Taxonomy" id="683960"/>
    <lineage>
        <taxon>Eukaryota</taxon>
        <taxon>Fungi</taxon>
        <taxon>Dikarya</taxon>
        <taxon>Ascomycota</taxon>
        <taxon>Saccharomycotina</taxon>
        <taxon>Saccharomycetes</taxon>
        <taxon>Phaffomycetales</taxon>
        <taxon>Wickerhamomycetaceae</taxon>
        <taxon>Wickerhamomyces</taxon>
    </lineage>
</organism>
<feature type="coiled-coil region" evidence="1">
    <location>
        <begin position="286"/>
        <end position="313"/>
    </location>
</feature>
<name>A0A1E3P8U1_WICAA</name>
<dbReference type="AlphaFoldDB" id="A0A1E3P8U1"/>
<dbReference type="GeneID" id="30197603"/>